<feature type="compositionally biased region" description="Acidic residues" evidence="1">
    <location>
        <begin position="272"/>
        <end position="288"/>
    </location>
</feature>
<dbReference type="EMBL" id="AYSA01000086">
    <property type="protein sequence ID" value="ESZ97415.1"/>
    <property type="molecule type" value="Genomic_DNA"/>
</dbReference>
<evidence type="ECO:0000313" key="2">
    <source>
        <dbReference type="EMBL" id="ESZ97415.1"/>
    </source>
</evidence>
<dbReference type="OrthoDB" id="3551419at2759"/>
<name>W9CSF9_SCLBF</name>
<accession>W9CSF9</accession>
<proteinExistence type="predicted"/>
<dbReference type="Proteomes" id="UP000019487">
    <property type="component" value="Unassembled WGS sequence"/>
</dbReference>
<gene>
    <name evidence="2" type="ORF">SBOR_2193</name>
</gene>
<evidence type="ECO:0000256" key="1">
    <source>
        <dbReference type="SAM" id="MobiDB-lite"/>
    </source>
</evidence>
<dbReference type="AlphaFoldDB" id="W9CSF9"/>
<feature type="region of interest" description="Disordered" evidence="1">
    <location>
        <begin position="266"/>
        <end position="302"/>
    </location>
</feature>
<organism evidence="2 3">
    <name type="scientific">Sclerotinia borealis (strain F-4128)</name>
    <dbReference type="NCBI Taxonomy" id="1432307"/>
    <lineage>
        <taxon>Eukaryota</taxon>
        <taxon>Fungi</taxon>
        <taxon>Dikarya</taxon>
        <taxon>Ascomycota</taxon>
        <taxon>Pezizomycotina</taxon>
        <taxon>Leotiomycetes</taxon>
        <taxon>Helotiales</taxon>
        <taxon>Sclerotiniaceae</taxon>
        <taxon>Sclerotinia</taxon>
    </lineage>
</organism>
<keyword evidence="3" id="KW-1185">Reference proteome</keyword>
<sequence>MSIHQPQDLQGTEYWNYDLPPIEVEKPDPALTFQLSRLHHRSLYYNPNYPHPHADPRFARISSPPLHDCFPLENPAYPANDVDFDEWTDYAAYCGLEDAPALANILSNEKNASLHRKFFTPRSVEQLVESLPEAVDHEANAEFTHMPDATSPHGSRPQLQVPHSRPSQPSGYIIDYDGFHLQESNPTVPTTTTTTTTNQHQQQRGEQPQAIISRTSPRPSTLSSLIVELEERRHTFTITPARPQNPASLIVKLQLPSDKVAKILAEPTTVESSEEEDDLEKDEDYVDSESEKAARKKAKTSR</sequence>
<dbReference type="HOGENOM" id="CLU_921840_0_0_1"/>
<feature type="region of interest" description="Disordered" evidence="1">
    <location>
        <begin position="145"/>
        <end position="220"/>
    </location>
</feature>
<evidence type="ECO:0000313" key="3">
    <source>
        <dbReference type="Proteomes" id="UP000019487"/>
    </source>
</evidence>
<reference evidence="2 3" key="1">
    <citation type="journal article" date="2014" name="Genome Announc.">
        <title>Draft genome sequence of Sclerotinia borealis, a psychrophilic plant pathogenic fungus.</title>
        <authorList>
            <person name="Mardanov A.V."/>
            <person name="Beletsky A.V."/>
            <person name="Kadnikov V.V."/>
            <person name="Ignatov A.N."/>
            <person name="Ravin N.V."/>
        </authorList>
    </citation>
    <scope>NUCLEOTIDE SEQUENCE [LARGE SCALE GENOMIC DNA]</scope>
    <source>
        <strain evidence="3">F-4157</strain>
    </source>
</reference>
<comment type="caution">
    <text evidence="2">The sequence shown here is derived from an EMBL/GenBank/DDBJ whole genome shotgun (WGS) entry which is preliminary data.</text>
</comment>
<protein>
    <submittedName>
        <fullName evidence="2">Uncharacterized protein</fullName>
    </submittedName>
</protein>